<evidence type="ECO:0000313" key="1">
    <source>
        <dbReference type="EMBL" id="GAH95145.1"/>
    </source>
</evidence>
<evidence type="ECO:0008006" key="2">
    <source>
        <dbReference type="Google" id="ProtNLM"/>
    </source>
</evidence>
<accession>X1KND9</accession>
<name>X1KND9_9ZZZZ</name>
<feature type="non-terminal residue" evidence="1">
    <location>
        <position position="128"/>
    </location>
</feature>
<protein>
    <recommendedName>
        <fullName evidence="2">SMP-30/Gluconolactonase/LRE-like region domain-containing protein</fullName>
    </recommendedName>
</protein>
<reference evidence="1" key="1">
    <citation type="journal article" date="2014" name="Front. Microbiol.">
        <title>High frequency of phylogenetically diverse reductive dehalogenase-homologous genes in deep subseafloor sedimentary metagenomes.</title>
        <authorList>
            <person name="Kawai M."/>
            <person name="Futagami T."/>
            <person name="Toyoda A."/>
            <person name="Takaki Y."/>
            <person name="Nishi S."/>
            <person name="Hori S."/>
            <person name="Arai W."/>
            <person name="Tsubouchi T."/>
            <person name="Morono Y."/>
            <person name="Uchiyama I."/>
            <person name="Ito T."/>
            <person name="Fujiyama A."/>
            <person name="Inagaki F."/>
            <person name="Takami H."/>
        </authorList>
    </citation>
    <scope>NUCLEOTIDE SEQUENCE</scope>
    <source>
        <strain evidence="1">Expedition CK06-06</strain>
    </source>
</reference>
<sequence>MAEGDFIDSWPITTPAANNWAGGITTDGTNIWFTSTYYDSAYKYDMSGGYITSWSLHGENTIPEGITTDGTNIWVSDTGFGDVVYKYDMSGGYIGSWLLTAANTFPHGMATDGTNIWVVDRDGARVYK</sequence>
<gene>
    <name evidence="1" type="ORF">S03H2_69160</name>
</gene>
<organism evidence="1">
    <name type="scientific">marine sediment metagenome</name>
    <dbReference type="NCBI Taxonomy" id="412755"/>
    <lineage>
        <taxon>unclassified sequences</taxon>
        <taxon>metagenomes</taxon>
        <taxon>ecological metagenomes</taxon>
    </lineage>
</organism>
<proteinExistence type="predicted"/>
<dbReference type="Gene3D" id="2.120.10.30">
    <property type="entry name" value="TolB, C-terminal domain"/>
    <property type="match status" value="1"/>
</dbReference>
<dbReference type="SUPFAM" id="SSF63825">
    <property type="entry name" value="YWTD domain"/>
    <property type="match status" value="1"/>
</dbReference>
<dbReference type="EMBL" id="BARU01045632">
    <property type="protein sequence ID" value="GAH95145.1"/>
    <property type="molecule type" value="Genomic_DNA"/>
</dbReference>
<comment type="caution">
    <text evidence="1">The sequence shown here is derived from an EMBL/GenBank/DDBJ whole genome shotgun (WGS) entry which is preliminary data.</text>
</comment>
<dbReference type="AlphaFoldDB" id="X1KND9"/>
<dbReference type="InterPro" id="IPR011042">
    <property type="entry name" value="6-blade_b-propeller_TolB-like"/>
</dbReference>